<accession>A0ABQ6E4X6</accession>
<dbReference type="InterPro" id="IPR046703">
    <property type="entry name" value="DUF6776"/>
</dbReference>
<proteinExistence type="predicted"/>
<organism evidence="2 3">
    <name type="scientific">Psychromonas marina</name>
    <dbReference type="NCBI Taxonomy" id="88364"/>
    <lineage>
        <taxon>Bacteria</taxon>
        <taxon>Pseudomonadati</taxon>
        <taxon>Pseudomonadota</taxon>
        <taxon>Gammaproteobacteria</taxon>
        <taxon>Alteromonadales</taxon>
        <taxon>Psychromonadaceae</taxon>
        <taxon>Psychromonas</taxon>
    </lineage>
</organism>
<comment type="caution">
    <text evidence="2">The sequence shown here is derived from an EMBL/GenBank/DDBJ whole genome shotgun (WGS) entry which is preliminary data.</text>
</comment>
<dbReference type="EMBL" id="BSPQ01000019">
    <property type="protein sequence ID" value="GLS92175.1"/>
    <property type="molecule type" value="Genomic_DNA"/>
</dbReference>
<keyword evidence="1" id="KW-0175">Coiled coil</keyword>
<dbReference type="Proteomes" id="UP001157353">
    <property type="component" value="Unassembled WGS sequence"/>
</dbReference>
<feature type="coiled-coil region" evidence="1">
    <location>
        <begin position="65"/>
        <end position="99"/>
    </location>
</feature>
<evidence type="ECO:0000313" key="3">
    <source>
        <dbReference type="Proteomes" id="UP001157353"/>
    </source>
</evidence>
<name>A0ABQ6E4X6_9GAMM</name>
<protein>
    <submittedName>
        <fullName evidence="2">Uncharacterized protein</fullName>
    </submittedName>
</protein>
<evidence type="ECO:0000313" key="2">
    <source>
        <dbReference type="EMBL" id="GLS92175.1"/>
    </source>
</evidence>
<dbReference type="RefSeq" id="WP_284205269.1">
    <property type="nucleotide sequence ID" value="NZ_BSPQ01000019.1"/>
</dbReference>
<gene>
    <name evidence="2" type="ORF">GCM10007916_32450</name>
</gene>
<reference evidence="3" key="1">
    <citation type="journal article" date="2019" name="Int. J. Syst. Evol. Microbiol.">
        <title>The Global Catalogue of Microorganisms (GCM) 10K type strain sequencing project: providing services to taxonomists for standard genome sequencing and annotation.</title>
        <authorList>
            <consortium name="The Broad Institute Genomics Platform"/>
            <consortium name="The Broad Institute Genome Sequencing Center for Infectious Disease"/>
            <person name="Wu L."/>
            <person name="Ma J."/>
        </authorList>
    </citation>
    <scope>NUCLEOTIDE SEQUENCE [LARGE SCALE GENOMIC DNA]</scope>
    <source>
        <strain evidence="3">NBRC 103166</strain>
    </source>
</reference>
<dbReference type="Pfam" id="PF20567">
    <property type="entry name" value="DUF6776"/>
    <property type="match status" value="1"/>
</dbReference>
<sequence length="239" mass="27865">MKRLRNSFVKWLVVSLMCLLLGFLLGKFKQDILDEQLSVVNSELQAVQARNNSLATEFSRIQVNSESEQQTIKSLLHSNKQLQDELAAANNKLFFYERVIAPELETTGMKVYSFSVVKNELTEQWDYELVLMQSQKDRRFLTGKFDISFSVFEEEKLKTIKLSELTEELQSSFKFKYFQTIQGSFSLSDEVTVDEVILQLSVAGNRWYKAQNIEERYDWRVLTTKDISTLSEFDNADEQ</sequence>
<evidence type="ECO:0000256" key="1">
    <source>
        <dbReference type="SAM" id="Coils"/>
    </source>
</evidence>
<keyword evidence="3" id="KW-1185">Reference proteome</keyword>